<dbReference type="HOGENOM" id="CLU_1503748_0_0_1"/>
<evidence type="ECO:0000256" key="1">
    <source>
        <dbReference type="SAM" id="MobiDB-lite"/>
    </source>
</evidence>
<dbReference type="Proteomes" id="UP000001072">
    <property type="component" value="Unassembled WGS sequence"/>
</dbReference>
<protein>
    <submittedName>
        <fullName evidence="2">Uncharacterized protein</fullName>
    </submittedName>
</protein>
<feature type="compositionally biased region" description="Basic and acidic residues" evidence="1">
    <location>
        <begin position="170"/>
        <end position="179"/>
    </location>
</feature>
<gene>
    <name evidence="2" type="ORF">MELLADRAFT_104421</name>
</gene>
<dbReference type="RefSeq" id="XP_007407613.1">
    <property type="nucleotide sequence ID" value="XM_007407551.1"/>
</dbReference>
<dbReference type="GeneID" id="18922252"/>
<dbReference type="AlphaFoldDB" id="F4REM2"/>
<sequence>MYAPNIFFLQLTDAPDSSAEGVAWVLEEVLSQIGVDAESFADGVEVLESLGPVDLSKEEDCIKLMERLQMLIQQLKMQAGHNISFQNNSSQVTTESMKNFLRYAQNKLHISRNPPNTLPVTTAYMIGIQAMIRTTWAERVGGQGSRFQWGGPNMVQVDDEIEEGEEGEPKDEVPRQSEQ</sequence>
<feature type="compositionally biased region" description="Acidic residues" evidence="1">
    <location>
        <begin position="157"/>
        <end position="169"/>
    </location>
</feature>
<proteinExistence type="predicted"/>
<dbReference type="InParanoid" id="F4REM2"/>
<reference evidence="3" key="1">
    <citation type="journal article" date="2011" name="Proc. Natl. Acad. Sci. U.S.A.">
        <title>Obligate biotrophy features unraveled by the genomic analysis of rust fungi.</title>
        <authorList>
            <person name="Duplessis S."/>
            <person name="Cuomo C.A."/>
            <person name="Lin Y.-C."/>
            <person name="Aerts A."/>
            <person name="Tisserant E."/>
            <person name="Veneault-Fourrey C."/>
            <person name="Joly D.L."/>
            <person name="Hacquard S."/>
            <person name="Amselem J."/>
            <person name="Cantarel B.L."/>
            <person name="Chiu R."/>
            <person name="Coutinho P.M."/>
            <person name="Feau N."/>
            <person name="Field M."/>
            <person name="Frey P."/>
            <person name="Gelhaye E."/>
            <person name="Goldberg J."/>
            <person name="Grabherr M.G."/>
            <person name="Kodira C.D."/>
            <person name="Kohler A."/>
            <person name="Kuees U."/>
            <person name="Lindquist E.A."/>
            <person name="Lucas S.M."/>
            <person name="Mago R."/>
            <person name="Mauceli E."/>
            <person name="Morin E."/>
            <person name="Murat C."/>
            <person name="Pangilinan J.L."/>
            <person name="Park R."/>
            <person name="Pearson M."/>
            <person name="Quesneville H."/>
            <person name="Rouhier N."/>
            <person name="Sakthikumar S."/>
            <person name="Salamov A.A."/>
            <person name="Schmutz J."/>
            <person name="Selles B."/>
            <person name="Shapiro H."/>
            <person name="Tanguay P."/>
            <person name="Tuskan G.A."/>
            <person name="Henrissat B."/>
            <person name="Van de Peer Y."/>
            <person name="Rouze P."/>
            <person name="Ellis J.G."/>
            <person name="Dodds P.N."/>
            <person name="Schein J.E."/>
            <person name="Zhong S."/>
            <person name="Hamelin R.C."/>
            <person name="Grigoriev I.V."/>
            <person name="Szabo L.J."/>
            <person name="Martin F."/>
        </authorList>
    </citation>
    <scope>NUCLEOTIDE SEQUENCE [LARGE SCALE GENOMIC DNA]</scope>
    <source>
        <strain evidence="3">98AG31 / pathotype 3-4-7</strain>
    </source>
</reference>
<organism evidence="3">
    <name type="scientific">Melampsora larici-populina (strain 98AG31 / pathotype 3-4-7)</name>
    <name type="common">Poplar leaf rust fungus</name>
    <dbReference type="NCBI Taxonomy" id="747676"/>
    <lineage>
        <taxon>Eukaryota</taxon>
        <taxon>Fungi</taxon>
        <taxon>Dikarya</taxon>
        <taxon>Basidiomycota</taxon>
        <taxon>Pucciniomycotina</taxon>
        <taxon>Pucciniomycetes</taxon>
        <taxon>Pucciniales</taxon>
        <taxon>Melampsoraceae</taxon>
        <taxon>Melampsora</taxon>
    </lineage>
</organism>
<dbReference type="VEuPathDB" id="FungiDB:MELLADRAFT_104421"/>
<keyword evidence="3" id="KW-1185">Reference proteome</keyword>
<feature type="region of interest" description="Disordered" evidence="1">
    <location>
        <begin position="147"/>
        <end position="179"/>
    </location>
</feature>
<dbReference type="KEGG" id="mlr:MELLADRAFT_104421"/>
<name>F4REM2_MELLP</name>
<evidence type="ECO:0000313" key="3">
    <source>
        <dbReference type="Proteomes" id="UP000001072"/>
    </source>
</evidence>
<evidence type="ECO:0000313" key="2">
    <source>
        <dbReference type="EMBL" id="EGG09253.1"/>
    </source>
</evidence>
<dbReference type="EMBL" id="GL883098">
    <property type="protein sequence ID" value="EGG09253.1"/>
    <property type="molecule type" value="Genomic_DNA"/>
</dbReference>
<accession>F4REM2</accession>